<dbReference type="OrthoDB" id="9802640at2"/>
<dbReference type="AlphaFoldDB" id="A0A3C0MS10"/>
<dbReference type="Gene3D" id="3.30.565.10">
    <property type="entry name" value="Histidine kinase-like ATPase, C-terminal domain"/>
    <property type="match status" value="1"/>
</dbReference>
<accession>A0A3C0MS10</accession>
<organism evidence="2 3">
    <name type="scientific">Corynebacterium variabile</name>
    <dbReference type="NCBI Taxonomy" id="1727"/>
    <lineage>
        <taxon>Bacteria</taxon>
        <taxon>Bacillati</taxon>
        <taxon>Actinomycetota</taxon>
        <taxon>Actinomycetes</taxon>
        <taxon>Mycobacteriales</taxon>
        <taxon>Corynebacteriaceae</taxon>
        <taxon>Corynebacterium</taxon>
    </lineage>
</organism>
<reference evidence="2 3" key="1">
    <citation type="journal article" date="2018" name="Nat. Biotechnol.">
        <title>A standardized bacterial taxonomy based on genome phylogeny substantially revises the tree of life.</title>
        <authorList>
            <person name="Parks D.H."/>
            <person name="Chuvochina M."/>
            <person name="Waite D.W."/>
            <person name="Rinke C."/>
            <person name="Skarshewski A."/>
            <person name="Chaumeil P.A."/>
            <person name="Hugenholtz P."/>
        </authorList>
    </citation>
    <scope>NUCLEOTIDE SEQUENCE [LARGE SCALE GENOMIC DNA]</scope>
    <source>
        <strain evidence="2">UBA9851</strain>
    </source>
</reference>
<evidence type="ECO:0000256" key="1">
    <source>
        <dbReference type="SAM" id="MobiDB-lite"/>
    </source>
</evidence>
<proteinExistence type="predicted"/>
<evidence type="ECO:0000313" key="3">
    <source>
        <dbReference type="Proteomes" id="UP000260925"/>
    </source>
</evidence>
<dbReference type="EMBL" id="DMDD01000261">
    <property type="protein sequence ID" value="HAF73236.1"/>
    <property type="molecule type" value="Genomic_DNA"/>
</dbReference>
<feature type="compositionally biased region" description="Low complexity" evidence="1">
    <location>
        <begin position="11"/>
        <end position="22"/>
    </location>
</feature>
<evidence type="ECO:0000313" key="2">
    <source>
        <dbReference type="EMBL" id="HAF73236.1"/>
    </source>
</evidence>
<feature type="region of interest" description="Disordered" evidence="1">
    <location>
        <begin position="1"/>
        <end position="23"/>
    </location>
</feature>
<gene>
    <name evidence="2" type="ORF">DCL06_10900</name>
</gene>
<sequence length="79" mass="8423">MPDTSLCRCATGTRTPSRSTSGVVDPLSRHIYSGPRVILRELLQNGVDAAAAMRLTRTAHELLPVAVPGHRGTGPDGRF</sequence>
<dbReference type="SUPFAM" id="SSF55874">
    <property type="entry name" value="ATPase domain of HSP90 chaperone/DNA topoisomerase II/histidine kinase"/>
    <property type="match status" value="1"/>
</dbReference>
<name>A0A3C0MS10_9CORY</name>
<comment type="caution">
    <text evidence="2">The sequence shown here is derived from an EMBL/GenBank/DDBJ whole genome shotgun (WGS) entry which is preliminary data.</text>
</comment>
<dbReference type="Proteomes" id="UP000260925">
    <property type="component" value="Unassembled WGS sequence"/>
</dbReference>
<protein>
    <submittedName>
        <fullName evidence="2">Uncharacterized protein</fullName>
    </submittedName>
</protein>
<dbReference type="InterPro" id="IPR036890">
    <property type="entry name" value="HATPase_C_sf"/>
</dbReference>